<dbReference type="OMA" id="PRNEPAK"/>
<dbReference type="Pfam" id="PF01026">
    <property type="entry name" value="TatD_DNase"/>
    <property type="match status" value="1"/>
</dbReference>
<keyword evidence="7" id="KW-0694">RNA-binding</keyword>
<reference evidence="9" key="1">
    <citation type="submission" date="2022-11" db="UniProtKB">
        <authorList>
            <consortium name="EnsemblMetazoa"/>
        </authorList>
    </citation>
    <scope>IDENTIFICATION</scope>
</reference>
<dbReference type="PANTHER" id="PTHR10060">
    <property type="entry name" value="TATD FAMILY DEOXYRIBONUCLEASE"/>
    <property type="match status" value="1"/>
</dbReference>
<evidence type="ECO:0000256" key="4">
    <source>
        <dbReference type="ARBA" id="ARBA00022801"/>
    </source>
</evidence>
<dbReference type="CDD" id="cd01310">
    <property type="entry name" value="TatD_DNAse"/>
    <property type="match status" value="1"/>
</dbReference>
<organism evidence="9 10">
    <name type="scientific">Exaiptasia diaphana</name>
    <name type="common">Tropical sea anemone</name>
    <name type="synonym">Aiptasia pulchella</name>
    <dbReference type="NCBI Taxonomy" id="2652724"/>
    <lineage>
        <taxon>Eukaryota</taxon>
        <taxon>Metazoa</taxon>
        <taxon>Cnidaria</taxon>
        <taxon>Anthozoa</taxon>
        <taxon>Hexacorallia</taxon>
        <taxon>Actiniaria</taxon>
        <taxon>Aiptasiidae</taxon>
        <taxon>Exaiptasia</taxon>
    </lineage>
</organism>
<dbReference type="SUPFAM" id="SSF51556">
    <property type="entry name" value="Metallo-dependent hydrolases"/>
    <property type="match status" value="1"/>
</dbReference>
<evidence type="ECO:0000313" key="9">
    <source>
        <dbReference type="EnsemblMetazoa" id="XP_020906108.1"/>
    </source>
</evidence>
<dbReference type="InterPro" id="IPR050891">
    <property type="entry name" value="TatD-type_Hydrolase"/>
</dbReference>
<proteinExistence type="inferred from homology"/>
<dbReference type="RefSeq" id="XP_020906108.1">
    <property type="nucleotide sequence ID" value="XM_021050449.2"/>
</dbReference>
<dbReference type="InterPro" id="IPR001130">
    <property type="entry name" value="TatD-like"/>
</dbReference>
<dbReference type="SUPFAM" id="SSF54928">
    <property type="entry name" value="RNA-binding domain, RBD"/>
    <property type="match status" value="1"/>
</dbReference>
<dbReference type="GO" id="GO:0005829">
    <property type="term" value="C:cytosol"/>
    <property type="evidence" value="ECO:0007669"/>
    <property type="project" value="TreeGrafter"/>
</dbReference>
<evidence type="ECO:0000313" key="10">
    <source>
        <dbReference type="Proteomes" id="UP000887567"/>
    </source>
</evidence>
<dbReference type="GO" id="GO:0046872">
    <property type="term" value="F:metal ion binding"/>
    <property type="evidence" value="ECO:0007669"/>
    <property type="project" value="UniProtKB-KW"/>
</dbReference>
<dbReference type="InterPro" id="IPR035979">
    <property type="entry name" value="RBD_domain_sf"/>
</dbReference>
<dbReference type="GO" id="GO:0003723">
    <property type="term" value="F:RNA binding"/>
    <property type="evidence" value="ECO:0007669"/>
    <property type="project" value="UniProtKB-UniRule"/>
</dbReference>
<evidence type="ECO:0000256" key="5">
    <source>
        <dbReference type="ARBA" id="ARBA00039767"/>
    </source>
</evidence>
<comment type="similarity">
    <text evidence="1">Belongs to the metallo-dependent hydrolases superfamily. TatD-type hydrolase family.</text>
</comment>
<dbReference type="Gene3D" id="3.20.20.140">
    <property type="entry name" value="Metal-dependent hydrolases"/>
    <property type="match status" value="1"/>
</dbReference>
<dbReference type="OrthoDB" id="413993at2759"/>
<dbReference type="GO" id="GO:0008310">
    <property type="term" value="F:single-stranded DNA 3'-5' DNA exonuclease activity"/>
    <property type="evidence" value="ECO:0007669"/>
    <property type="project" value="TreeGrafter"/>
</dbReference>
<protein>
    <recommendedName>
        <fullName evidence="5">Deoxyribonuclease TATDN1</fullName>
    </recommendedName>
</protein>
<keyword evidence="3" id="KW-0479">Metal-binding</keyword>
<accession>A0A913XL35</accession>
<dbReference type="InterPro" id="IPR012677">
    <property type="entry name" value="Nucleotide-bd_a/b_plait_sf"/>
</dbReference>
<evidence type="ECO:0000256" key="7">
    <source>
        <dbReference type="PROSITE-ProRule" id="PRU00176"/>
    </source>
</evidence>
<dbReference type="Proteomes" id="UP000887567">
    <property type="component" value="Unplaced"/>
</dbReference>
<comment type="function">
    <text evidence="6">Deoxyribonuclease which catalyzes (in vitro) the decatenation of kinetoplast DNA, which are circular DNA catenated to each other, producing linear DNA molecules. Plays an important role in chromosomal segregation and cell cycle progression during eye development probably via its DNA decatenation activity.</text>
</comment>
<evidence type="ECO:0000256" key="2">
    <source>
        <dbReference type="ARBA" id="ARBA00022722"/>
    </source>
</evidence>
<name>A0A913XL35_EXADI</name>
<keyword evidence="4" id="KW-0378">Hydrolase</keyword>
<sequence>MDCFQKFYVGNLPVKASRDSLSKYLGLHATPYLRSSSWVELPQDQSGKPMGFAYVSVPHHMANHLIQLNNTKFQDRRITIQLIHGRGRPQPFRPLEQSSNYAMQSWVGPRNRRYGGQPISYEMVDIPSDKKVPLIDVAVNLANKIFSLDLDFVLDRAINAGVQKMILTANTLQMSDKSVMLANQHPGYLFASVGIHPHFVEKQWNTKNIDIIKRLVALPEVVAIGEVGLDFHRYYSKEAIQIEAFEKQVELACEHQKPLLAHERNSHEKFIEVLKKFRGRLPPIVVHCFTGTKAEMDTYIAMGFYIGITGFICKEKAGKQLREALKDCPLDRILLESGAPYMIPNAPITSLDSVGRSLLGKCQPSRNEPCTLPVVAQMVAKVMDITVEEVAKAAVKNSKRVFNLSHSTDETTLPL</sequence>
<dbReference type="InterPro" id="IPR000504">
    <property type="entry name" value="RRM_dom"/>
</dbReference>
<dbReference type="Gene3D" id="3.30.70.330">
    <property type="match status" value="1"/>
</dbReference>
<evidence type="ECO:0000256" key="1">
    <source>
        <dbReference type="ARBA" id="ARBA00009275"/>
    </source>
</evidence>
<evidence type="ECO:0000259" key="8">
    <source>
        <dbReference type="PROSITE" id="PS50102"/>
    </source>
</evidence>
<dbReference type="GeneID" id="110244248"/>
<dbReference type="AlphaFoldDB" id="A0A913XL35"/>
<evidence type="ECO:0000256" key="6">
    <source>
        <dbReference type="ARBA" id="ARBA00045223"/>
    </source>
</evidence>
<dbReference type="PROSITE" id="PS50102">
    <property type="entry name" value="RRM"/>
    <property type="match status" value="1"/>
</dbReference>
<keyword evidence="10" id="KW-1185">Reference proteome</keyword>
<dbReference type="FunFam" id="3.20.20.140:FF:000005">
    <property type="entry name" value="TatD family hydrolase"/>
    <property type="match status" value="1"/>
</dbReference>
<dbReference type="PANTHER" id="PTHR10060:SF15">
    <property type="entry name" value="DEOXYRIBONUCLEASE TATDN1"/>
    <property type="match status" value="1"/>
</dbReference>
<dbReference type="KEGG" id="epa:110244248"/>
<feature type="domain" description="RRM" evidence="8">
    <location>
        <begin position="5"/>
        <end position="85"/>
    </location>
</feature>
<keyword evidence="2" id="KW-0540">Nuclease</keyword>
<dbReference type="EnsemblMetazoa" id="XM_021050449.2">
    <property type="protein sequence ID" value="XP_020906108.1"/>
    <property type="gene ID" value="LOC110244248"/>
</dbReference>
<dbReference type="InterPro" id="IPR032466">
    <property type="entry name" value="Metal_Hydrolase"/>
</dbReference>
<evidence type="ECO:0000256" key="3">
    <source>
        <dbReference type="ARBA" id="ARBA00022723"/>
    </source>
</evidence>